<reference evidence="3" key="2">
    <citation type="submission" date="2019-09" db="UniProtKB">
        <authorList>
            <consortium name="WormBaseParasite"/>
        </authorList>
    </citation>
    <scope>IDENTIFICATION</scope>
</reference>
<evidence type="ECO:0000313" key="1">
    <source>
        <dbReference type="EMBL" id="VDO71480.1"/>
    </source>
</evidence>
<dbReference type="InterPro" id="IPR027417">
    <property type="entry name" value="P-loop_NTPase"/>
</dbReference>
<proteinExistence type="predicted"/>
<evidence type="ECO:0000313" key="2">
    <source>
        <dbReference type="Proteomes" id="UP000050761"/>
    </source>
</evidence>
<gene>
    <name evidence="1" type="ORF">HPBE_LOCUS7247</name>
</gene>
<accession>A0A3P7XBS6</accession>
<sequence>MFLILIVKTVKSADNRVLRKPVEVRERWEEYFKELLNEEFPRREAEEEQPTEGSIPPWTQEEVRKAIGKMKLGKAAGPDGVPVEAWKVLGDLGINWLTQFLNRITKEGKMPDDWINSTIVPIFKQKGDASECSNYRGIKLISHTMKIYERLVDSRLREMVPISQVVSQTYRQFCAPVFRRYFAYAWVAAGYVDTHPGHFSTPADYALDEVPEHERVTDVGGKILKDLYVHVITPLLSASDIPRRAADRGAVADVEAAWKDYQYVYSRNQFYPVDRDGNVVGLPGDVQTVVVAEQLRYFHAAELVEAVSRIMTLLAPCAKDGDLVLVPTRESRNKMIDDVAALGPTDVHVRTYGGALVHLEQLQQASVQRRFADEAWMVFTGLTLYLASVLNVRDVFMFMFIYPKQIPYTSFLGDAAPIMPLPTDDLFDATVQMSDTISGKARCGSVQREL</sequence>
<evidence type="ECO:0000313" key="3">
    <source>
        <dbReference type="WBParaSite" id="HPBE_0000724601-mRNA-1"/>
    </source>
</evidence>
<protein>
    <submittedName>
        <fullName evidence="3">RdRp catalytic domain-containing protein</fullName>
    </submittedName>
</protein>
<reference evidence="1 2" key="1">
    <citation type="submission" date="2018-11" db="EMBL/GenBank/DDBJ databases">
        <authorList>
            <consortium name="Pathogen Informatics"/>
        </authorList>
    </citation>
    <scope>NUCLEOTIDE SEQUENCE [LARGE SCALE GENOMIC DNA]</scope>
</reference>
<dbReference type="OrthoDB" id="5866776at2759"/>
<dbReference type="PANTHER" id="PTHR19446">
    <property type="entry name" value="REVERSE TRANSCRIPTASES"/>
    <property type="match status" value="1"/>
</dbReference>
<dbReference type="AlphaFoldDB" id="A0A183FJN1"/>
<dbReference type="WBParaSite" id="HPBE_0000724601-mRNA-1">
    <property type="protein sequence ID" value="HPBE_0000724601-mRNA-1"/>
    <property type="gene ID" value="HPBE_0000724601"/>
</dbReference>
<organism evidence="2 3">
    <name type="scientific">Heligmosomoides polygyrus</name>
    <name type="common">Parasitic roundworm</name>
    <dbReference type="NCBI Taxonomy" id="6339"/>
    <lineage>
        <taxon>Eukaryota</taxon>
        <taxon>Metazoa</taxon>
        <taxon>Ecdysozoa</taxon>
        <taxon>Nematoda</taxon>
        <taxon>Chromadorea</taxon>
        <taxon>Rhabditida</taxon>
        <taxon>Rhabditina</taxon>
        <taxon>Rhabditomorpha</taxon>
        <taxon>Strongyloidea</taxon>
        <taxon>Heligmosomidae</taxon>
        <taxon>Heligmosomoides</taxon>
    </lineage>
</organism>
<dbReference type="Gene3D" id="3.40.50.300">
    <property type="entry name" value="P-loop containing nucleotide triphosphate hydrolases"/>
    <property type="match status" value="1"/>
</dbReference>
<dbReference type="Proteomes" id="UP000050761">
    <property type="component" value="Unassembled WGS sequence"/>
</dbReference>
<keyword evidence="2" id="KW-1185">Reference proteome</keyword>
<name>A0A183FJN1_HELPZ</name>
<dbReference type="EMBL" id="UZAH01025843">
    <property type="protein sequence ID" value="VDO71480.1"/>
    <property type="molecule type" value="Genomic_DNA"/>
</dbReference>
<accession>A0A183FJN1</accession>